<protein>
    <recommendedName>
        <fullName evidence="1">HicB-like antitoxin of toxin-antitoxin system domain-containing protein</fullName>
    </recommendedName>
</protein>
<dbReference type="GO" id="GO:0003677">
    <property type="term" value="F:DNA binding"/>
    <property type="evidence" value="ECO:0007669"/>
    <property type="project" value="InterPro"/>
</dbReference>
<dbReference type="CDD" id="cd00093">
    <property type="entry name" value="HTH_XRE"/>
    <property type="match status" value="1"/>
</dbReference>
<organism evidence="2 3">
    <name type="scientific">Photorhabdus asymbiotica subsp. asymbiotica (strain ATCC 43949 / 3105-77)</name>
    <name type="common">Xenorhabdus luminescens (strain 2)</name>
    <dbReference type="NCBI Taxonomy" id="553480"/>
    <lineage>
        <taxon>Bacteria</taxon>
        <taxon>Pseudomonadati</taxon>
        <taxon>Pseudomonadota</taxon>
        <taxon>Gammaproteobacteria</taxon>
        <taxon>Enterobacterales</taxon>
        <taxon>Morganellaceae</taxon>
        <taxon>Photorhabdus</taxon>
    </lineage>
</organism>
<accession>C7BLR8</accession>
<dbReference type="Proteomes" id="UP000002747">
    <property type="component" value="Chromosome"/>
</dbReference>
<dbReference type="eggNOG" id="COG1598">
    <property type="taxonomic scope" value="Bacteria"/>
</dbReference>
<dbReference type="InterPro" id="IPR010982">
    <property type="entry name" value="Lambda_DNA-bd_dom_sf"/>
</dbReference>
<dbReference type="EMBL" id="FM162591">
    <property type="protein sequence ID" value="CAQ85774.1"/>
    <property type="molecule type" value="Genomic_DNA"/>
</dbReference>
<dbReference type="PANTHER" id="PTHR34504:SF4">
    <property type="entry name" value="ANTITOXIN HICB"/>
    <property type="match status" value="1"/>
</dbReference>
<evidence type="ECO:0000313" key="2">
    <source>
        <dbReference type="EMBL" id="CAQ85774.1"/>
    </source>
</evidence>
<dbReference type="Gene3D" id="1.10.260.40">
    <property type="entry name" value="lambda repressor-like DNA-binding domains"/>
    <property type="match status" value="1"/>
</dbReference>
<dbReference type="InterPro" id="IPR001387">
    <property type="entry name" value="Cro/C1-type_HTH"/>
</dbReference>
<dbReference type="SUPFAM" id="SSF143100">
    <property type="entry name" value="TTHA1013/TTHA0281-like"/>
    <property type="match status" value="1"/>
</dbReference>
<dbReference type="InterPro" id="IPR051404">
    <property type="entry name" value="TA_system_antitoxin"/>
</dbReference>
<gene>
    <name evidence="2" type="ordered locus">PAU_03686</name>
</gene>
<evidence type="ECO:0000313" key="3">
    <source>
        <dbReference type="Proteomes" id="UP000002747"/>
    </source>
</evidence>
<dbReference type="InterPro" id="IPR031807">
    <property type="entry name" value="HicB-like"/>
</dbReference>
<dbReference type="Pfam" id="PF15919">
    <property type="entry name" value="HicB_lk_antitox"/>
    <property type="match status" value="1"/>
</dbReference>
<feature type="domain" description="HicB-like antitoxin of toxin-antitoxin system" evidence="1">
    <location>
        <begin position="23"/>
        <end position="86"/>
    </location>
</feature>
<dbReference type="InterPro" id="IPR035069">
    <property type="entry name" value="TTHA1013/TTHA0281-like"/>
</dbReference>
<dbReference type="STRING" id="291112.PAU_03686"/>
<dbReference type="SUPFAM" id="SSF47413">
    <property type="entry name" value="lambda repressor-like DNA-binding domains"/>
    <property type="match status" value="1"/>
</dbReference>
<name>C7BLR8_PHOAA</name>
<dbReference type="PANTHER" id="PTHR34504">
    <property type="entry name" value="ANTITOXIN HICB"/>
    <property type="match status" value="1"/>
</dbReference>
<reference evidence="2 3" key="1">
    <citation type="journal article" date="2009" name="BMC Genomics">
        <title>Comparative genomics of the emerging human pathogen Photorhabdus asymbiotica with the insect pathogen Photorhabdus luminescens.</title>
        <authorList>
            <person name="Wilkinson P."/>
            <person name="Waterfield N.R."/>
            <person name="Crossman L."/>
            <person name="Corton C."/>
            <person name="Sanchez-Contreras M."/>
            <person name="Vlisidou I."/>
            <person name="Barron A."/>
            <person name="Bignell A."/>
            <person name="Clark L."/>
            <person name="Ormond D."/>
            <person name="Mayho M."/>
            <person name="Bason N."/>
            <person name="Smith F."/>
            <person name="Simmonds M."/>
            <person name="Churcher C."/>
            <person name="Harris D."/>
            <person name="Thompson N.R."/>
            <person name="Quail M."/>
            <person name="Parkhill J."/>
            <person name="ffrench-Constant R.H."/>
        </authorList>
    </citation>
    <scope>NUCLEOTIDE SEQUENCE [LARGE SCALE GENOMIC DNA]</scope>
    <source>
        <strain evidence="3">ATCC 43949 / 3105-77</strain>
    </source>
</reference>
<dbReference type="Gene3D" id="3.30.160.250">
    <property type="match status" value="1"/>
</dbReference>
<sequence>MIKTSLARGWFSHNRFTIKNMRYPVTLEPVEEGGYFVSFPDIPEALTQGDTRGEALEMALDALITVFEFYFEDNEKIPLPSPVGQDDDYVDVPLSVASKVLMLNAFLDSKLTQIELASRMGVKKQEVTRIFDLRHSTKIDTVGKVALAIGHQLTLSIE</sequence>
<proteinExistence type="predicted"/>
<dbReference type="AlphaFoldDB" id="C7BLR8"/>
<evidence type="ECO:0000259" key="1">
    <source>
        <dbReference type="Pfam" id="PF15919"/>
    </source>
</evidence>
<dbReference type="KEGG" id="pay:PAU_03686"/>